<evidence type="ECO:0000313" key="3">
    <source>
        <dbReference type="Proteomes" id="UP000008144"/>
    </source>
</evidence>
<dbReference type="SUPFAM" id="SSF47473">
    <property type="entry name" value="EF-hand"/>
    <property type="match status" value="1"/>
</dbReference>
<dbReference type="GeneID" id="100185723"/>
<sequence>MSNETPKEAEVRFTDAQVEQFRHHFANFDFKQEGAIATADLGSVLRACGQVPTEGWLKERRNVADPEHRGIVEWGNFLQIMKQCVAGGGNNDEELLEAFRRFDKGMTGVIKSAELRNILMTMGDTLTEEEASELINDADPLGEGVVSYESFAREMVYNGP</sequence>
<name>F6YTB6_CIOIN</name>
<dbReference type="Pfam" id="PF13499">
    <property type="entry name" value="EF-hand_7"/>
    <property type="match status" value="1"/>
</dbReference>
<dbReference type="HOGENOM" id="CLU_061288_2_0_1"/>
<dbReference type="InterPro" id="IPR002048">
    <property type="entry name" value="EF_hand_dom"/>
</dbReference>
<dbReference type="Proteomes" id="UP000008144">
    <property type="component" value="Chromosome 12"/>
</dbReference>
<reference evidence="3" key="1">
    <citation type="journal article" date="2002" name="Science">
        <title>The draft genome of Ciona intestinalis: insights into chordate and vertebrate origins.</title>
        <authorList>
            <person name="Dehal P."/>
            <person name="Satou Y."/>
            <person name="Campbell R.K."/>
            <person name="Chapman J."/>
            <person name="Degnan B."/>
            <person name="De Tomaso A."/>
            <person name="Davidson B."/>
            <person name="Di Gregorio A."/>
            <person name="Gelpke M."/>
            <person name="Goodstein D.M."/>
            <person name="Harafuji N."/>
            <person name="Hastings K.E."/>
            <person name="Ho I."/>
            <person name="Hotta K."/>
            <person name="Huang W."/>
            <person name="Kawashima T."/>
            <person name="Lemaire P."/>
            <person name="Martinez D."/>
            <person name="Meinertzhagen I.A."/>
            <person name="Necula S."/>
            <person name="Nonaka M."/>
            <person name="Putnam N."/>
            <person name="Rash S."/>
            <person name="Saiga H."/>
            <person name="Satake M."/>
            <person name="Terry A."/>
            <person name="Yamada L."/>
            <person name="Wang H.G."/>
            <person name="Awazu S."/>
            <person name="Azumi K."/>
            <person name="Boore J."/>
            <person name="Branno M."/>
            <person name="Chin-Bow S."/>
            <person name="DeSantis R."/>
            <person name="Doyle S."/>
            <person name="Francino P."/>
            <person name="Keys D.N."/>
            <person name="Haga S."/>
            <person name="Hayashi H."/>
            <person name="Hino K."/>
            <person name="Imai K.S."/>
            <person name="Inaba K."/>
            <person name="Kano S."/>
            <person name="Kobayashi K."/>
            <person name="Kobayashi M."/>
            <person name="Lee B.I."/>
            <person name="Makabe K.W."/>
            <person name="Manohar C."/>
            <person name="Matassi G."/>
            <person name="Medina M."/>
            <person name="Mochizuki Y."/>
            <person name="Mount S."/>
            <person name="Morishita T."/>
            <person name="Miura S."/>
            <person name="Nakayama A."/>
            <person name="Nishizaka S."/>
            <person name="Nomoto H."/>
            <person name="Ohta F."/>
            <person name="Oishi K."/>
            <person name="Rigoutsos I."/>
            <person name="Sano M."/>
            <person name="Sasaki A."/>
            <person name="Sasakura Y."/>
            <person name="Shoguchi E."/>
            <person name="Shin-i T."/>
            <person name="Spagnuolo A."/>
            <person name="Stainier D."/>
            <person name="Suzuki M.M."/>
            <person name="Tassy O."/>
            <person name="Takatori N."/>
            <person name="Tokuoka M."/>
            <person name="Yagi K."/>
            <person name="Yoshizaki F."/>
            <person name="Wada S."/>
            <person name="Zhang C."/>
            <person name="Hyatt P.D."/>
            <person name="Larimer F."/>
            <person name="Detter C."/>
            <person name="Doggett N."/>
            <person name="Glavina T."/>
            <person name="Hawkins T."/>
            <person name="Richardson P."/>
            <person name="Lucas S."/>
            <person name="Kohara Y."/>
            <person name="Levine M."/>
            <person name="Satoh N."/>
            <person name="Rokhsar D.S."/>
        </authorList>
    </citation>
    <scope>NUCLEOTIDE SEQUENCE [LARGE SCALE GENOMIC DNA]</scope>
</reference>
<reference evidence="2" key="2">
    <citation type="journal article" date="2008" name="Genome Biol.">
        <title>Improved genome assembly and evidence-based global gene model set for the chordate Ciona intestinalis: new insight into intron and operon populations.</title>
        <authorList>
            <person name="Satou Y."/>
            <person name="Mineta K."/>
            <person name="Ogasawara M."/>
            <person name="Sasakura Y."/>
            <person name="Shoguchi E."/>
            <person name="Ueno K."/>
            <person name="Yamada L."/>
            <person name="Matsumoto J."/>
            <person name="Wasserscheid J."/>
            <person name="Dewar K."/>
            <person name="Wiley G.B."/>
            <person name="Macmil S.L."/>
            <person name="Roe B.A."/>
            <person name="Zeller R.W."/>
            <person name="Hastings K.E."/>
            <person name="Lemaire P."/>
            <person name="Lindquist E."/>
            <person name="Endo T."/>
            <person name="Hotta K."/>
            <person name="Inaba K."/>
        </authorList>
    </citation>
    <scope>NUCLEOTIDE SEQUENCE [LARGE SCALE GENOMIC DNA]</scope>
    <source>
        <strain evidence="2">wild type</strain>
    </source>
</reference>
<reference evidence="2" key="4">
    <citation type="submission" date="2025-09" db="UniProtKB">
        <authorList>
            <consortium name="Ensembl"/>
        </authorList>
    </citation>
    <scope>IDENTIFICATION</scope>
</reference>
<dbReference type="KEGG" id="cin:100185723"/>
<gene>
    <name evidence="2" type="primary">LOC100185723</name>
</gene>
<organism evidence="2 3">
    <name type="scientific">Ciona intestinalis</name>
    <name type="common">Transparent sea squirt</name>
    <name type="synonym">Ascidia intestinalis</name>
    <dbReference type="NCBI Taxonomy" id="7719"/>
    <lineage>
        <taxon>Eukaryota</taxon>
        <taxon>Metazoa</taxon>
        <taxon>Chordata</taxon>
        <taxon>Tunicata</taxon>
        <taxon>Ascidiacea</taxon>
        <taxon>Phlebobranchia</taxon>
        <taxon>Cionidae</taxon>
        <taxon>Ciona</taxon>
    </lineage>
</organism>
<dbReference type="GeneTree" id="ENSGT01050000245252"/>
<dbReference type="STRING" id="7719.ENSCINP00000021608"/>
<dbReference type="Ensembl" id="ENSCINT00000021854.2">
    <property type="protein sequence ID" value="ENSCINP00000021608.2"/>
    <property type="gene ID" value="ENSCING00000011262.2"/>
</dbReference>
<dbReference type="FunFam" id="1.10.238.10:FF:000001">
    <property type="entry name" value="Calmodulin 1"/>
    <property type="match status" value="1"/>
</dbReference>
<reference evidence="2" key="3">
    <citation type="submission" date="2025-08" db="UniProtKB">
        <authorList>
            <consortium name="Ensembl"/>
        </authorList>
    </citation>
    <scope>IDENTIFICATION</scope>
</reference>
<proteinExistence type="predicted"/>
<protein>
    <submittedName>
        <fullName evidence="2">Calmodulin-2/4-like</fullName>
    </submittedName>
</protein>
<evidence type="ECO:0000313" key="2">
    <source>
        <dbReference type="Ensembl" id="ENSCINP00000021608.2"/>
    </source>
</evidence>
<dbReference type="InParanoid" id="F6YTB6"/>
<feature type="domain" description="EF-hand" evidence="1">
    <location>
        <begin position="90"/>
        <end position="125"/>
    </location>
</feature>
<dbReference type="OrthoDB" id="206796at2759"/>
<dbReference type="CDD" id="cd00051">
    <property type="entry name" value="EFh"/>
    <property type="match status" value="1"/>
</dbReference>
<dbReference type="InterPro" id="IPR050230">
    <property type="entry name" value="CALM/Myosin/TropC-like"/>
</dbReference>
<accession>F6YTB6</accession>
<keyword evidence="3" id="KW-1185">Reference proteome</keyword>
<dbReference type="RefSeq" id="XP_002125307.1">
    <property type="nucleotide sequence ID" value="XM_002125271.4"/>
</dbReference>
<accession>A0A1W2WBD0</accession>
<dbReference type="AlphaFoldDB" id="F6YTB6"/>
<dbReference type="InterPro" id="IPR011992">
    <property type="entry name" value="EF-hand-dom_pair"/>
</dbReference>
<dbReference type="GO" id="GO:0016460">
    <property type="term" value="C:myosin II complex"/>
    <property type="evidence" value="ECO:0000318"/>
    <property type="project" value="GO_Central"/>
</dbReference>
<dbReference type="PANTHER" id="PTHR23048:SF45">
    <property type="entry name" value="CALMODULIN LIKE 4"/>
    <property type="match status" value="1"/>
</dbReference>
<evidence type="ECO:0000259" key="1">
    <source>
        <dbReference type="PROSITE" id="PS50222"/>
    </source>
</evidence>
<dbReference type="GO" id="GO:0005509">
    <property type="term" value="F:calcium ion binding"/>
    <property type="evidence" value="ECO:0007669"/>
    <property type="project" value="InterPro"/>
</dbReference>
<dbReference type="PROSITE" id="PS50222">
    <property type="entry name" value="EF_HAND_2"/>
    <property type="match status" value="1"/>
</dbReference>
<dbReference type="PANTHER" id="PTHR23048">
    <property type="entry name" value="MYOSIN LIGHT CHAIN 1, 3"/>
    <property type="match status" value="1"/>
</dbReference>
<dbReference type="Gene3D" id="1.10.238.10">
    <property type="entry name" value="EF-hand"/>
    <property type="match status" value="2"/>
</dbReference>
<dbReference type="EMBL" id="EAAA01000897">
    <property type="status" value="NOT_ANNOTATED_CDS"/>
    <property type="molecule type" value="Genomic_DNA"/>
</dbReference>